<protein>
    <submittedName>
        <fullName evidence="2">Uncharacterized protein</fullName>
    </submittedName>
</protein>
<feature type="compositionally biased region" description="Basic and acidic residues" evidence="1">
    <location>
        <begin position="1"/>
        <end position="36"/>
    </location>
</feature>
<reference evidence="3" key="1">
    <citation type="journal article" date="2013" name="Science">
        <title>The Amborella genome and the evolution of flowering plants.</title>
        <authorList>
            <consortium name="Amborella Genome Project"/>
        </authorList>
    </citation>
    <scope>NUCLEOTIDE SEQUENCE [LARGE SCALE GENOMIC DNA]</scope>
</reference>
<keyword evidence="3" id="KW-1185">Reference proteome</keyword>
<feature type="region of interest" description="Disordered" evidence="1">
    <location>
        <begin position="1"/>
        <end position="66"/>
    </location>
</feature>
<dbReference type="EMBL" id="KI392605">
    <property type="protein sequence ID" value="ERN12739.1"/>
    <property type="molecule type" value="Genomic_DNA"/>
</dbReference>
<dbReference type="AlphaFoldDB" id="W1PXM6"/>
<evidence type="ECO:0000313" key="2">
    <source>
        <dbReference type="EMBL" id="ERN12739.1"/>
    </source>
</evidence>
<sequence length="103" mass="11116">MEERAVADGEEKVAAESRAGDRGRAAKRDGLQERGSGDMAEVAGRKKRMGRERGDEMGSGSGSDWLPIEEQIEEVAGSSVVAAKVRPRGGCTAVREEQWVTRQ</sequence>
<accession>W1PXM6</accession>
<name>W1PXM6_AMBTC</name>
<gene>
    <name evidence="2" type="ORF">AMTR_s00043p00142060</name>
</gene>
<organism evidence="2 3">
    <name type="scientific">Amborella trichopoda</name>
    <dbReference type="NCBI Taxonomy" id="13333"/>
    <lineage>
        <taxon>Eukaryota</taxon>
        <taxon>Viridiplantae</taxon>
        <taxon>Streptophyta</taxon>
        <taxon>Embryophyta</taxon>
        <taxon>Tracheophyta</taxon>
        <taxon>Spermatophyta</taxon>
        <taxon>Magnoliopsida</taxon>
        <taxon>Amborellales</taxon>
        <taxon>Amborellaceae</taxon>
        <taxon>Amborella</taxon>
    </lineage>
</organism>
<evidence type="ECO:0000256" key="1">
    <source>
        <dbReference type="SAM" id="MobiDB-lite"/>
    </source>
</evidence>
<proteinExistence type="predicted"/>
<evidence type="ECO:0000313" key="3">
    <source>
        <dbReference type="Proteomes" id="UP000017836"/>
    </source>
</evidence>
<dbReference type="Gramene" id="ERN12739">
    <property type="protein sequence ID" value="ERN12739"/>
    <property type="gene ID" value="AMTR_s00043p00142060"/>
</dbReference>
<dbReference type="Proteomes" id="UP000017836">
    <property type="component" value="Unassembled WGS sequence"/>
</dbReference>
<dbReference type="HOGENOM" id="CLU_2267385_0_0_1"/>